<accession>C0XGG3</accession>
<evidence type="ECO:0000259" key="2">
    <source>
        <dbReference type="SMART" id="SM00829"/>
    </source>
</evidence>
<dbReference type="InterPro" id="IPR020843">
    <property type="entry name" value="ER"/>
</dbReference>
<evidence type="ECO:0000313" key="3">
    <source>
        <dbReference type="EMBL" id="EEI25507.1"/>
    </source>
</evidence>
<dbReference type="Gene3D" id="3.40.50.720">
    <property type="entry name" value="NAD(P)-binding Rossmann-like Domain"/>
    <property type="match status" value="1"/>
</dbReference>
<dbReference type="GO" id="GO:0008270">
    <property type="term" value="F:zinc ion binding"/>
    <property type="evidence" value="ECO:0007669"/>
    <property type="project" value="InterPro"/>
</dbReference>
<dbReference type="EC" id="1.6.5.5" evidence="3"/>
<dbReference type="InterPro" id="IPR013154">
    <property type="entry name" value="ADH-like_N"/>
</dbReference>
<feature type="domain" description="Enoyl reductase (ER)" evidence="2">
    <location>
        <begin position="21"/>
        <end position="321"/>
    </location>
</feature>
<dbReference type="AlphaFoldDB" id="C0XGG3"/>
<dbReference type="InterPro" id="IPR050700">
    <property type="entry name" value="YIM1/Zinc_Alcohol_DH_Fams"/>
</dbReference>
<reference evidence="3 4" key="1">
    <citation type="submission" date="2009-01" db="EMBL/GenBank/DDBJ databases">
        <authorList>
            <person name="Qin X."/>
            <person name="Bachman B."/>
            <person name="Battles P."/>
            <person name="Bell A."/>
            <person name="Bess C."/>
            <person name="Bickham C."/>
            <person name="Chaboub L."/>
            <person name="Chen D."/>
            <person name="Coyle M."/>
            <person name="Deiros D.R."/>
            <person name="Dinh H."/>
            <person name="Forbes L."/>
            <person name="Fowler G."/>
            <person name="Francisco L."/>
            <person name="Fu Q."/>
            <person name="Gubbala S."/>
            <person name="Hale W."/>
            <person name="Han Y."/>
            <person name="Hemphill L."/>
            <person name="Highlander S.K."/>
            <person name="Hirani K."/>
            <person name="Hogues M."/>
            <person name="Jackson L."/>
            <person name="Jakkamsetti A."/>
            <person name="Javaid M."/>
            <person name="Jiang H."/>
            <person name="Korchina V."/>
            <person name="Kovar C."/>
            <person name="Lara F."/>
            <person name="Lee S."/>
            <person name="Mata R."/>
            <person name="Mathew T."/>
            <person name="Moen C."/>
            <person name="Morales K."/>
            <person name="Munidasa M."/>
            <person name="Nazareth L."/>
            <person name="Ngo R."/>
            <person name="Nguyen L."/>
            <person name="Okwuonu G."/>
            <person name="Ongeri F."/>
            <person name="Patil S."/>
            <person name="Petrosino J."/>
            <person name="Pham C."/>
            <person name="Pham P."/>
            <person name="Pu L.-L."/>
            <person name="Puazo M."/>
            <person name="Raj R."/>
            <person name="Reid J."/>
            <person name="Rouhana J."/>
            <person name="Saada N."/>
            <person name="Shang Y."/>
            <person name="Simmons D."/>
            <person name="Thornton R."/>
            <person name="Warren J."/>
            <person name="Weissenberger G."/>
            <person name="Zhang J."/>
            <person name="Zhang L."/>
            <person name="Zhou C."/>
            <person name="Zhu D."/>
            <person name="Muzny D."/>
            <person name="Worley K."/>
            <person name="Gibbs R."/>
        </authorList>
    </citation>
    <scope>NUCLEOTIDE SEQUENCE [LARGE SCALE GENOMIC DNA]</scope>
    <source>
        <strain evidence="4">ATCC 8290 / DSM 20176 / CCUG 30140 / JCM 1155 / KCTC 3500 / NBRC 15886 / NCIMB 8040 / NRRL B-1843 / 9</strain>
    </source>
</reference>
<dbReference type="CDD" id="cd05289">
    <property type="entry name" value="MDR_like_2"/>
    <property type="match status" value="1"/>
</dbReference>
<proteinExistence type="predicted"/>
<dbReference type="Proteomes" id="UP000003752">
    <property type="component" value="Unassembled WGS sequence"/>
</dbReference>
<comment type="caution">
    <text evidence="3">The sequence shown here is derived from an EMBL/GenBank/DDBJ whole genome shotgun (WGS) entry which is preliminary data.</text>
</comment>
<gene>
    <name evidence="3" type="primary">cryZ</name>
    <name evidence="3" type="ORF">HMPREF0519_0324</name>
</gene>
<dbReference type="PATRIC" id="fig|1423757.3.peg.335"/>
<dbReference type="SUPFAM" id="SSF51735">
    <property type="entry name" value="NAD(P)-binding Rossmann-fold domains"/>
    <property type="match status" value="1"/>
</dbReference>
<dbReference type="PROSITE" id="PS01162">
    <property type="entry name" value="QOR_ZETA_CRYSTAL"/>
    <property type="match status" value="1"/>
</dbReference>
<dbReference type="InterPro" id="IPR002364">
    <property type="entry name" value="Quin_OxRdtase/zeta-crystal_CS"/>
</dbReference>
<dbReference type="InterPro" id="IPR036291">
    <property type="entry name" value="NAD(P)-bd_dom_sf"/>
</dbReference>
<dbReference type="SMART" id="SM00829">
    <property type="entry name" value="PKS_ER"/>
    <property type="match status" value="1"/>
</dbReference>
<name>C0XGG3_LENH9</name>
<dbReference type="Pfam" id="PF13602">
    <property type="entry name" value="ADH_zinc_N_2"/>
    <property type="match status" value="1"/>
</dbReference>
<dbReference type="Pfam" id="PF08240">
    <property type="entry name" value="ADH_N"/>
    <property type="match status" value="1"/>
</dbReference>
<dbReference type="Gene3D" id="3.90.180.10">
    <property type="entry name" value="Medium-chain alcohol dehydrogenases, catalytic domain"/>
    <property type="match status" value="1"/>
</dbReference>
<dbReference type="HOGENOM" id="CLU_026673_3_3_9"/>
<evidence type="ECO:0000313" key="4">
    <source>
        <dbReference type="Proteomes" id="UP000003752"/>
    </source>
</evidence>
<evidence type="ECO:0000256" key="1">
    <source>
        <dbReference type="ARBA" id="ARBA00023002"/>
    </source>
</evidence>
<dbReference type="SUPFAM" id="SSF50129">
    <property type="entry name" value="GroES-like"/>
    <property type="match status" value="1"/>
</dbReference>
<organism evidence="3 4">
    <name type="scientific">Lentilactobacillus hilgardii (strain ATCC 8290 / DSM 20176 / CCUG 30140 / JCM 1155 / KCTC 3500 / NBRC 15886 / NCIMB 8040 / NRRL B-1843 / 9)</name>
    <dbReference type="NCBI Taxonomy" id="1423757"/>
    <lineage>
        <taxon>Bacteria</taxon>
        <taxon>Bacillati</taxon>
        <taxon>Bacillota</taxon>
        <taxon>Bacilli</taxon>
        <taxon>Lactobacillales</taxon>
        <taxon>Lactobacillaceae</taxon>
        <taxon>Lentilactobacillus</taxon>
    </lineage>
</organism>
<dbReference type="GO" id="GO:0003960">
    <property type="term" value="F:quinone reductase (NADPH) activity"/>
    <property type="evidence" value="ECO:0007669"/>
    <property type="project" value="UniProtKB-EC"/>
</dbReference>
<dbReference type="PANTHER" id="PTHR11695">
    <property type="entry name" value="ALCOHOL DEHYDROGENASE RELATED"/>
    <property type="match status" value="1"/>
</dbReference>
<keyword evidence="4" id="KW-1185">Reference proteome</keyword>
<dbReference type="EMBL" id="ACGP01000085">
    <property type="protein sequence ID" value="EEI25507.1"/>
    <property type="molecule type" value="Genomic_DNA"/>
</dbReference>
<dbReference type="RefSeq" id="WP_003635156.1">
    <property type="nucleotide sequence ID" value="NZ_AZDF01000011.1"/>
</dbReference>
<dbReference type="InterPro" id="IPR011032">
    <property type="entry name" value="GroES-like_sf"/>
</dbReference>
<sequence>MRGEKMTNTEKMDAIVINDYGDENQLTEQQIDIPSIKSNDLLVKVQSIGVNPIDWKTRMGLRQSRYPFDFPIVLGQEMAGTVVKVGKEVSGFKVNDEVIGYGTPSNRGTYAQYYAINADQTAHKPENLSFEEAAGLGLAGTTAWEAIFDAGQLKADQTVLILAGSGGVGLMAIQLAKNVGARVVTTTSSQNADYVKSLGADEVIDYNKNDFSTRLSNIDLVFDTLGGDNQKAAFKVVKPGGRLISIVETTDQAKTLSNQYGVHFDKINAHPDKRIMAKLADMFGSRKLVVRVAENLPFTVENVRKMHLESESGHVVGKLVLNIN</sequence>
<protein>
    <submittedName>
        <fullName evidence="3">GroES-like protein</fullName>
        <ecNumber evidence="3">1.6.5.5</ecNumber>
    </submittedName>
</protein>
<keyword evidence="1 3" id="KW-0560">Oxidoreductase</keyword>
<dbReference type="PANTHER" id="PTHR11695:SF294">
    <property type="entry name" value="RETICULON-4-INTERACTING PROTEIN 1, MITOCHONDRIAL"/>
    <property type="match status" value="1"/>
</dbReference>